<evidence type="ECO:0000256" key="2">
    <source>
        <dbReference type="SAM" id="Phobius"/>
    </source>
</evidence>
<keyword evidence="2" id="KW-0472">Membrane</keyword>
<reference evidence="4 5" key="1">
    <citation type="submission" date="2017-02" db="EMBL/GenBank/DDBJ databases">
        <title>The new phylogeny of genus Mycobacterium.</title>
        <authorList>
            <person name="Tortoli E."/>
            <person name="Trovato A."/>
            <person name="Cirillo D.M."/>
        </authorList>
    </citation>
    <scope>NUCLEOTIDE SEQUENCE [LARGE SCALE GENOMIC DNA]</scope>
    <source>
        <strain evidence="4 5">DSM 43992</strain>
    </source>
</reference>
<keyword evidence="4" id="KW-0012">Acyltransferase</keyword>
<sequence>MKLGQVFDPRNNALNAWRLVLAGEVIFWHTFPIRGHLPNSRAVLQLLLCVGVDGFFAISGFLITASWLSNPRLREYLAARALRILPGFYVCLLVTAFVIAPLSVAIRGGSFTKLITSGASLDFVLKNSAVALVKFDIGGTPTGIPSAGVWNASLWSLIWEVMCYLIVAFIGVVGLANHRWVSVVFLVAATGGAMTLPGIKFPDVMTQHEGDVRTALFFLACRAAIMFAAGAFLYQWRDLIPARWSLVALSAVVVVAAGFLPDYRVVGALPLAYAVVVSGALIRNKHLKLRTDLSYGMYIYAYPTQQLLLVCGLITLNPLLFTGVTAAATLPLAAASWFLIEKPARRLKRRFRSKLPAPQDQDQDQEENREQTVMVRPAREVAEPALPPELPGTA</sequence>
<feature type="compositionally biased region" description="Pro residues" evidence="1">
    <location>
        <begin position="385"/>
        <end position="394"/>
    </location>
</feature>
<feature type="transmembrane region" description="Helical" evidence="2">
    <location>
        <begin position="12"/>
        <end position="31"/>
    </location>
</feature>
<feature type="transmembrane region" description="Helical" evidence="2">
    <location>
        <begin position="183"/>
        <end position="202"/>
    </location>
</feature>
<evidence type="ECO:0000259" key="3">
    <source>
        <dbReference type="Pfam" id="PF01757"/>
    </source>
</evidence>
<dbReference type="RefSeq" id="WP_083179225.1">
    <property type="nucleotide sequence ID" value="NZ_MVIJ01000041.1"/>
</dbReference>
<dbReference type="OrthoDB" id="9796461at2"/>
<evidence type="ECO:0000313" key="4">
    <source>
        <dbReference type="EMBL" id="ORB71251.1"/>
    </source>
</evidence>
<feature type="region of interest" description="Disordered" evidence="1">
    <location>
        <begin position="352"/>
        <end position="394"/>
    </location>
</feature>
<dbReference type="AlphaFoldDB" id="A0A1X0K8B1"/>
<organism evidence="4 5">
    <name type="scientific">Mycobacterium scrofulaceum</name>
    <dbReference type="NCBI Taxonomy" id="1783"/>
    <lineage>
        <taxon>Bacteria</taxon>
        <taxon>Bacillati</taxon>
        <taxon>Actinomycetota</taxon>
        <taxon>Actinomycetes</taxon>
        <taxon>Mycobacteriales</taxon>
        <taxon>Mycobacteriaceae</taxon>
        <taxon>Mycobacterium</taxon>
    </lineage>
</organism>
<dbReference type="Pfam" id="PF01757">
    <property type="entry name" value="Acyl_transf_3"/>
    <property type="match status" value="1"/>
</dbReference>
<keyword evidence="4" id="KW-0808">Transferase</keyword>
<feature type="transmembrane region" description="Helical" evidence="2">
    <location>
        <begin position="154"/>
        <end position="176"/>
    </location>
</feature>
<feature type="transmembrane region" description="Helical" evidence="2">
    <location>
        <begin position="241"/>
        <end position="259"/>
    </location>
</feature>
<dbReference type="EMBL" id="MVIJ01000041">
    <property type="protein sequence ID" value="ORB71251.1"/>
    <property type="molecule type" value="Genomic_DNA"/>
</dbReference>
<feature type="domain" description="Acyltransferase 3" evidence="3">
    <location>
        <begin position="11"/>
        <end position="334"/>
    </location>
</feature>
<dbReference type="PANTHER" id="PTHR23028">
    <property type="entry name" value="ACETYLTRANSFERASE"/>
    <property type="match status" value="1"/>
</dbReference>
<name>A0A1X0K8B1_MYCSC</name>
<dbReference type="PANTHER" id="PTHR23028:SF53">
    <property type="entry name" value="ACYL_TRANSF_3 DOMAIN-CONTAINING PROTEIN"/>
    <property type="match status" value="1"/>
</dbReference>
<evidence type="ECO:0000313" key="5">
    <source>
        <dbReference type="Proteomes" id="UP000192601"/>
    </source>
</evidence>
<dbReference type="GO" id="GO:0016747">
    <property type="term" value="F:acyltransferase activity, transferring groups other than amino-acyl groups"/>
    <property type="evidence" value="ECO:0007669"/>
    <property type="project" value="InterPro"/>
</dbReference>
<accession>A0A1X0K8B1</accession>
<dbReference type="STRING" id="1783.BST44_22090"/>
<feature type="transmembrane region" description="Helical" evidence="2">
    <location>
        <begin position="214"/>
        <end position="234"/>
    </location>
</feature>
<feature type="transmembrane region" description="Helical" evidence="2">
    <location>
        <begin position="43"/>
        <end position="63"/>
    </location>
</feature>
<gene>
    <name evidence="4" type="ORF">BST44_22090</name>
</gene>
<protein>
    <submittedName>
        <fullName evidence="4">Acyltransferase</fullName>
    </submittedName>
</protein>
<comment type="caution">
    <text evidence="4">The sequence shown here is derived from an EMBL/GenBank/DDBJ whole genome shotgun (WGS) entry which is preliminary data.</text>
</comment>
<keyword evidence="2" id="KW-0812">Transmembrane</keyword>
<dbReference type="GO" id="GO:0009103">
    <property type="term" value="P:lipopolysaccharide biosynthetic process"/>
    <property type="evidence" value="ECO:0007669"/>
    <property type="project" value="TreeGrafter"/>
</dbReference>
<proteinExistence type="predicted"/>
<keyword evidence="2" id="KW-1133">Transmembrane helix</keyword>
<dbReference type="Proteomes" id="UP000192601">
    <property type="component" value="Unassembled WGS sequence"/>
</dbReference>
<feature type="transmembrane region" description="Helical" evidence="2">
    <location>
        <begin position="295"/>
        <end position="315"/>
    </location>
</feature>
<feature type="transmembrane region" description="Helical" evidence="2">
    <location>
        <begin position="265"/>
        <end position="283"/>
    </location>
</feature>
<feature type="transmembrane region" description="Helical" evidence="2">
    <location>
        <begin position="84"/>
        <end position="106"/>
    </location>
</feature>
<keyword evidence="5" id="KW-1185">Reference proteome</keyword>
<dbReference type="InterPro" id="IPR002656">
    <property type="entry name" value="Acyl_transf_3_dom"/>
</dbReference>
<evidence type="ECO:0000256" key="1">
    <source>
        <dbReference type="SAM" id="MobiDB-lite"/>
    </source>
</evidence>
<dbReference type="InterPro" id="IPR050879">
    <property type="entry name" value="Acyltransferase_3"/>
</dbReference>
<dbReference type="GO" id="GO:0016020">
    <property type="term" value="C:membrane"/>
    <property type="evidence" value="ECO:0007669"/>
    <property type="project" value="TreeGrafter"/>
</dbReference>
<feature type="transmembrane region" description="Helical" evidence="2">
    <location>
        <begin position="321"/>
        <end position="340"/>
    </location>
</feature>